<comment type="caution">
    <text evidence="1">The sequence shown here is derived from an EMBL/GenBank/DDBJ whole genome shotgun (WGS) entry which is preliminary data.</text>
</comment>
<evidence type="ECO:0000313" key="2">
    <source>
        <dbReference type="Proteomes" id="UP001187315"/>
    </source>
</evidence>
<keyword evidence="2" id="KW-1185">Reference proteome</keyword>
<protein>
    <submittedName>
        <fullName evidence="1">Uncharacterized protein</fullName>
    </submittedName>
</protein>
<organism evidence="1 2">
    <name type="scientific">Tachysurus vachellii</name>
    <name type="common">Darkbarbel catfish</name>
    <name type="synonym">Pelteobagrus vachellii</name>
    <dbReference type="NCBI Taxonomy" id="175792"/>
    <lineage>
        <taxon>Eukaryota</taxon>
        <taxon>Metazoa</taxon>
        <taxon>Chordata</taxon>
        <taxon>Craniata</taxon>
        <taxon>Vertebrata</taxon>
        <taxon>Euteleostomi</taxon>
        <taxon>Actinopterygii</taxon>
        <taxon>Neopterygii</taxon>
        <taxon>Teleostei</taxon>
        <taxon>Ostariophysi</taxon>
        <taxon>Siluriformes</taxon>
        <taxon>Bagridae</taxon>
        <taxon>Tachysurus</taxon>
    </lineage>
</organism>
<name>A0AA88MIV9_TACVA</name>
<gene>
    <name evidence="1" type="ORF">Q7C36_013484</name>
</gene>
<proteinExistence type="predicted"/>
<dbReference type="AlphaFoldDB" id="A0AA88MIV9"/>
<dbReference type="EMBL" id="JAVHJS010000013">
    <property type="protein sequence ID" value="KAK2838670.1"/>
    <property type="molecule type" value="Genomic_DNA"/>
</dbReference>
<sequence>MRSEKGNVSDCQNGPWLQTIQQGLCLTFRFNKMQMPPPAPPLSPYVCVRDERGNSQRGRDTSRVQIESFRARSERTACARSGAKPQSVRELGRGVKRTEIQPVVPIQIRRIEEEPDVAPSGTVLLH</sequence>
<accession>A0AA88MIV9</accession>
<evidence type="ECO:0000313" key="1">
    <source>
        <dbReference type="EMBL" id="KAK2838670.1"/>
    </source>
</evidence>
<dbReference type="Proteomes" id="UP001187315">
    <property type="component" value="Unassembled WGS sequence"/>
</dbReference>
<reference evidence="1" key="1">
    <citation type="submission" date="2023-08" db="EMBL/GenBank/DDBJ databases">
        <title>Pelteobagrus vachellii genome.</title>
        <authorList>
            <person name="Liu H."/>
        </authorList>
    </citation>
    <scope>NUCLEOTIDE SEQUENCE</scope>
    <source>
        <strain evidence="1">PRFRI_2022a</strain>
        <tissue evidence="1">Muscle</tissue>
    </source>
</reference>